<dbReference type="CDD" id="cd00616">
    <property type="entry name" value="AHBA_syn"/>
    <property type="match status" value="1"/>
</dbReference>
<dbReference type="InterPro" id="IPR015424">
    <property type="entry name" value="PyrdxlP-dep_Trfase"/>
</dbReference>
<dbReference type="GO" id="GO:0030170">
    <property type="term" value="F:pyridoxal phosphate binding"/>
    <property type="evidence" value="ECO:0007669"/>
    <property type="project" value="TreeGrafter"/>
</dbReference>
<comment type="caution">
    <text evidence="3">The sequence shown here is derived from an EMBL/GenBank/DDBJ whole genome shotgun (WGS) entry which is preliminary data.</text>
</comment>
<reference evidence="3" key="1">
    <citation type="submission" date="2014-06" db="EMBL/GenBank/DDBJ databases">
        <title>Key roles for freshwater Actinobacteria revealed by deep metagenomic sequencing.</title>
        <authorList>
            <person name="Ghai R."/>
            <person name="Mizuno C.M."/>
            <person name="Picazo A."/>
            <person name="Camacho A."/>
            <person name="Rodriguez-Valera F."/>
        </authorList>
    </citation>
    <scope>NUCLEOTIDE SEQUENCE</scope>
</reference>
<protein>
    <recommendedName>
        <fullName evidence="4">Erythromycin biosynthesis sensory transduction protein eryC1</fullName>
    </recommendedName>
</protein>
<dbReference type="GO" id="GO:0008483">
    <property type="term" value="F:transaminase activity"/>
    <property type="evidence" value="ECO:0007669"/>
    <property type="project" value="TreeGrafter"/>
</dbReference>
<dbReference type="Gene3D" id="3.90.1150.10">
    <property type="entry name" value="Aspartate Aminotransferase, domain 1"/>
    <property type="match status" value="1"/>
</dbReference>
<evidence type="ECO:0000256" key="1">
    <source>
        <dbReference type="ARBA" id="ARBA00022898"/>
    </source>
</evidence>
<evidence type="ECO:0000313" key="3">
    <source>
        <dbReference type="EMBL" id="KGA15534.1"/>
    </source>
</evidence>
<evidence type="ECO:0008006" key="4">
    <source>
        <dbReference type="Google" id="ProtNLM"/>
    </source>
</evidence>
<dbReference type="EMBL" id="JNSL01000110">
    <property type="protein sequence ID" value="KGA15534.1"/>
    <property type="molecule type" value="Genomic_DNA"/>
</dbReference>
<proteinExistence type="inferred from homology"/>
<dbReference type="Pfam" id="PF01041">
    <property type="entry name" value="DegT_DnrJ_EryC1"/>
    <property type="match status" value="1"/>
</dbReference>
<sequence>MVPLIDLSRRLKANGDSFQAVVQEILTNGNVLLAQQTEMFEKSFSTFAGTKYGVAVSSGASALQLSLAALGIGEGDEVIVPAMTAVPTASAVCAVGARPVIVDIDDETAAIDFDQVESAMTERTRAVIVVHLYGRPVANIERLMNLGVKVVEDCAQSHGATRGLTGTIAAYSFYPTKNLGGIGDGGMMVTDDIEIAKRVRRLRVHGQSEQYVHIEVSQNHRMSEIEAAWLNVVLPELVSGNERRRKIAEQYRLANSKIRWQKSDANHVYHLAVARISDREAFRQQLISRGISTGVHYPLALTQQPALQSFVTGACPVAERWASECVSIPCFPELTDDEINEVCQALAESLQ</sequence>
<dbReference type="AlphaFoldDB" id="A0A094Q0J1"/>
<dbReference type="Gene3D" id="3.40.640.10">
    <property type="entry name" value="Type I PLP-dependent aspartate aminotransferase-like (Major domain)"/>
    <property type="match status" value="1"/>
</dbReference>
<accession>A0A094Q0J1</accession>
<dbReference type="GO" id="GO:0000271">
    <property type="term" value="P:polysaccharide biosynthetic process"/>
    <property type="evidence" value="ECO:0007669"/>
    <property type="project" value="TreeGrafter"/>
</dbReference>
<name>A0A094Q0J1_9ZZZZ</name>
<evidence type="ECO:0000256" key="2">
    <source>
        <dbReference type="ARBA" id="ARBA00037999"/>
    </source>
</evidence>
<dbReference type="SUPFAM" id="SSF53383">
    <property type="entry name" value="PLP-dependent transferases"/>
    <property type="match status" value="1"/>
</dbReference>
<keyword evidence="1" id="KW-0663">Pyridoxal phosphate</keyword>
<dbReference type="PIRSF" id="PIRSF000390">
    <property type="entry name" value="PLP_StrS"/>
    <property type="match status" value="1"/>
</dbReference>
<dbReference type="InterPro" id="IPR015422">
    <property type="entry name" value="PyrdxlP-dep_Trfase_small"/>
</dbReference>
<dbReference type="PANTHER" id="PTHR30244:SF36">
    <property type="entry name" value="3-OXO-GLUCOSE-6-PHOSPHATE:GLUTAMATE AMINOTRANSFERASE"/>
    <property type="match status" value="1"/>
</dbReference>
<comment type="similarity">
    <text evidence="2">Belongs to the DegT/DnrJ/EryC1 family.</text>
</comment>
<dbReference type="InterPro" id="IPR015421">
    <property type="entry name" value="PyrdxlP-dep_Trfase_major"/>
</dbReference>
<gene>
    <name evidence="3" type="ORF">GM51_14615</name>
</gene>
<dbReference type="PANTHER" id="PTHR30244">
    <property type="entry name" value="TRANSAMINASE"/>
    <property type="match status" value="1"/>
</dbReference>
<organism evidence="3">
    <name type="scientific">freshwater metagenome</name>
    <dbReference type="NCBI Taxonomy" id="449393"/>
    <lineage>
        <taxon>unclassified sequences</taxon>
        <taxon>metagenomes</taxon>
        <taxon>ecological metagenomes</taxon>
    </lineage>
</organism>
<dbReference type="InterPro" id="IPR000653">
    <property type="entry name" value="DegT/StrS_aminotransferase"/>
</dbReference>